<reference evidence="7" key="1">
    <citation type="submission" date="2020-02" db="EMBL/GenBank/DDBJ databases">
        <title>A new Streptomyces sp. for controlling soil-borne diseases.</title>
        <authorList>
            <person name="Li X."/>
            <person name="Tian Y."/>
            <person name="Gao K."/>
        </authorList>
    </citation>
    <scope>NUCLEOTIDE SEQUENCE [LARGE SCALE GENOMIC DNA]</scope>
    <source>
        <strain evidence="7">0250</strain>
    </source>
</reference>
<keyword evidence="3 7" id="KW-0347">Helicase</keyword>
<dbReference type="PROSITE" id="PS51192">
    <property type="entry name" value="HELICASE_ATP_BIND_1"/>
    <property type="match status" value="1"/>
</dbReference>
<keyword evidence="8" id="KW-1185">Reference proteome</keyword>
<gene>
    <name evidence="7" type="ORF">G4H13_11485</name>
</gene>
<dbReference type="AlphaFoldDB" id="A0A6G4ACL7"/>
<dbReference type="InterPro" id="IPR001650">
    <property type="entry name" value="Helicase_C-like"/>
</dbReference>
<keyword evidence="2" id="KW-0378">Hydrolase</keyword>
<keyword evidence="1" id="KW-0547">Nucleotide-binding</keyword>
<dbReference type="Pfam" id="PF00271">
    <property type="entry name" value="Helicase_C"/>
    <property type="match status" value="1"/>
</dbReference>
<dbReference type="InterPro" id="IPR050699">
    <property type="entry name" value="RNA-DNA_Helicase"/>
</dbReference>
<sequence>MAGSNSLTVSAARALIAQGELAGSQFDVLKLISQLMGENEQQSTARELLLRILEVRQTQPSFTPYAPVLDSLLRTAGLFPYVTPSNLSISDLIAYEAHRPLDYEYDDIVFHEIQAKIYRRLMSRENVILSAPTSFGKSLVLDALIASNSFENIAVVLPTIALIDETRKRLSKFRDLYRIVTHPSQNLAERNLLIMTQERILDLPALPNLDLFMIDEFYKLDISRGDEDRGVLLNHALQRLMRTGANFYLAGPNIHSLAATLPPDFTASFISTSFATVVSDVKILPTPKRGGELEALSSLCAGLSGPTLIYCRSPLRARQVARHFLSAGIGELSTELQPTADWIADQYHPEWLLCQALPRRIGIHHGKIPRALAQYQVSAFNEGKLDFLICTSTLIEGVNTSAKNVVIFDHTLNRKNLDFFTFSNIKGRSGRMMRHFVGNVYLFKRPPEEELPTVDVPLYSQTEAAPDSLLIQVDESDLQPTASERMEKFRQQNYVDLDVLRQNAGIDPQSQIDLAKEVRRTVHLIGEKLAWNRWPKYENLLACCQLITQFLHPVRGRIHGVSSSSQLAYRMTVLNGAGGDIKELIDQELASNYETPTPDDAVENVLDFIRYWPEFTFPRLIMTVQSIINPILVDAGFQECDYSAYAASAKSLFMPRFVTDMEEYGLPVQLAMKLLKNRQANFESIDDLLRSLSRIQTVGLDSFESSLYSGFIQFL</sequence>
<dbReference type="SMART" id="SM00487">
    <property type="entry name" value="DEXDc"/>
    <property type="match status" value="1"/>
</dbReference>
<dbReference type="InterPro" id="IPR011545">
    <property type="entry name" value="DEAD/DEAH_box_helicase_dom"/>
</dbReference>
<dbReference type="Proteomes" id="UP000476310">
    <property type="component" value="Unassembled WGS sequence"/>
</dbReference>
<evidence type="ECO:0000259" key="6">
    <source>
        <dbReference type="PROSITE" id="PS51194"/>
    </source>
</evidence>
<evidence type="ECO:0000259" key="5">
    <source>
        <dbReference type="PROSITE" id="PS51192"/>
    </source>
</evidence>
<evidence type="ECO:0000256" key="4">
    <source>
        <dbReference type="ARBA" id="ARBA00022840"/>
    </source>
</evidence>
<dbReference type="Pfam" id="PF00270">
    <property type="entry name" value="DEAD"/>
    <property type="match status" value="1"/>
</dbReference>
<dbReference type="GO" id="GO:0003676">
    <property type="term" value="F:nucleic acid binding"/>
    <property type="evidence" value="ECO:0007669"/>
    <property type="project" value="InterPro"/>
</dbReference>
<dbReference type="InterPro" id="IPR027417">
    <property type="entry name" value="P-loop_NTPase"/>
</dbReference>
<dbReference type="SUPFAM" id="SSF52540">
    <property type="entry name" value="P-loop containing nucleoside triphosphate hydrolases"/>
    <property type="match status" value="1"/>
</dbReference>
<dbReference type="Gene3D" id="3.40.50.300">
    <property type="entry name" value="P-loop containing nucleotide triphosphate hydrolases"/>
    <property type="match status" value="2"/>
</dbReference>
<evidence type="ECO:0000313" key="7">
    <source>
        <dbReference type="EMBL" id="NEW71012.1"/>
    </source>
</evidence>
<dbReference type="EMBL" id="JAAIKT010000010">
    <property type="protein sequence ID" value="NEW71012.1"/>
    <property type="molecule type" value="Genomic_DNA"/>
</dbReference>
<dbReference type="GO" id="GO:0004386">
    <property type="term" value="F:helicase activity"/>
    <property type="evidence" value="ECO:0007669"/>
    <property type="project" value="UniProtKB-KW"/>
</dbReference>
<dbReference type="GO" id="GO:0005524">
    <property type="term" value="F:ATP binding"/>
    <property type="evidence" value="ECO:0007669"/>
    <property type="project" value="UniProtKB-KW"/>
</dbReference>
<comment type="caution">
    <text evidence="7">The sequence shown here is derived from an EMBL/GenBank/DDBJ whole genome shotgun (WGS) entry which is preliminary data.</text>
</comment>
<proteinExistence type="predicted"/>
<protein>
    <submittedName>
        <fullName evidence="7">DEAD/DEAH box helicase</fullName>
    </submittedName>
</protein>
<dbReference type="PANTHER" id="PTHR12131:SF1">
    <property type="entry name" value="ATP-DEPENDENT RNA HELICASE SUPV3L1, MITOCHONDRIAL-RELATED"/>
    <property type="match status" value="1"/>
</dbReference>
<dbReference type="InterPro" id="IPR014001">
    <property type="entry name" value="Helicase_ATP-bd"/>
</dbReference>
<evidence type="ECO:0000256" key="2">
    <source>
        <dbReference type="ARBA" id="ARBA00022801"/>
    </source>
</evidence>
<dbReference type="PANTHER" id="PTHR12131">
    <property type="entry name" value="ATP-DEPENDENT RNA AND DNA HELICASE"/>
    <property type="match status" value="1"/>
</dbReference>
<dbReference type="GO" id="GO:0016787">
    <property type="term" value="F:hydrolase activity"/>
    <property type="evidence" value="ECO:0007669"/>
    <property type="project" value="UniProtKB-KW"/>
</dbReference>
<dbReference type="PROSITE" id="PS51194">
    <property type="entry name" value="HELICASE_CTER"/>
    <property type="match status" value="1"/>
</dbReference>
<evidence type="ECO:0000256" key="1">
    <source>
        <dbReference type="ARBA" id="ARBA00022741"/>
    </source>
</evidence>
<organism evidence="7 8">
    <name type="scientific">Streptomyces rhizosphaericus</name>
    <dbReference type="NCBI Taxonomy" id="114699"/>
    <lineage>
        <taxon>Bacteria</taxon>
        <taxon>Bacillati</taxon>
        <taxon>Actinomycetota</taxon>
        <taxon>Actinomycetes</taxon>
        <taxon>Kitasatosporales</taxon>
        <taxon>Streptomycetaceae</taxon>
        <taxon>Streptomyces</taxon>
        <taxon>Streptomyces violaceusniger group</taxon>
    </lineage>
</organism>
<feature type="domain" description="Helicase ATP-binding" evidence="5">
    <location>
        <begin position="118"/>
        <end position="264"/>
    </location>
</feature>
<keyword evidence="4" id="KW-0067">ATP-binding</keyword>
<name>A0A6G4ACL7_9ACTN</name>
<dbReference type="SMART" id="SM00490">
    <property type="entry name" value="HELICc"/>
    <property type="match status" value="1"/>
</dbReference>
<evidence type="ECO:0000313" key="8">
    <source>
        <dbReference type="Proteomes" id="UP000476310"/>
    </source>
</evidence>
<accession>A0A6G4ACL7</accession>
<evidence type="ECO:0000256" key="3">
    <source>
        <dbReference type="ARBA" id="ARBA00022806"/>
    </source>
</evidence>
<feature type="domain" description="Helicase C-terminal" evidence="6">
    <location>
        <begin position="319"/>
        <end position="484"/>
    </location>
</feature>